<dbReference type="Pfam" id="PF21834">
    <property type="entry name" value="DUF6894"/>
    <property type="match status" value="1"/>
</dbReference>
<name>A0AA37M8P1_9HYPH</name>
<feature type="region of interest" description="Disordered" evidence="1">
    <location>
        <begin position="1"/>
        <end position="23"/>
    </location>
</feature>
<protein>
    <recommendedName>
        <fullName evidence="2">DUF6894 domain-containing protein</fullName>
    </recommendedName>
</protein>
<reference evidence="3" key="1">
    <citation type="journal article" date="2016" name="Front. Microbiol.">
        <title>Genome Sequence of the Piezophilic, Mesophilic Sulfate-Reducing Bacterium Desulfovibrio indicus J2T.</title>
        <authorList>
            <person name="Cao J."/>
            <person name="Maignien L."/>
            <person name="Shao Z."/>
            <person name="Alain K."/>
            <person name="Jebbar M."/>
        </authorList>
    </citation>
    <scope>NUCLEOTIDE SEQUENCE</scope>
    <source>
        <strain evidence="3">JCM 32048</strain>
    </source>
</reference>
<gene>
    <name evidence="3" type="ORF">MPEAHAMD_6566</name>
</gene>
<proteinExistence type="predicted"/>
<dbReference type="RefSeq" id="WP_238193455.1">
    <property type="nucleotide sequence ID" value="NZ_BPQJ01000063.1"/>
</dbReference>
<dbReference type="AlphaFoldDB" id="A0AA37M8P1"/>
<dbReference type="InterPro" id="IPR054189">
    <property type="entry name" value="DUF6894"/>
</dbReference>
<sequence length="82" mass="9514">MPRFHFNVHDGYSKSDHEGTELPDWKAARTEAIRLAGMLILDEAERIAREPDWHMDVADERGLILFRLDLTIVEAPVTQGWR</sequence>
<evidence type="ECO:0000313" key="4">
    <source>
        <dbReference type="Proteomes" id="UP001055286"/>
    </source>
</evidence>
<reference evidence="3" key="2">
    <citation type="submission" date="2021-08" db="EMBL/GenBank/DDBJ databases">
        <authorList>
            <person name="Tani A."/>
            <person name="Ola A."/>
            <person name="Ogura Y."/>
            <person name="Katsura K."/>
            <person name="Hayashi T."/>
        </authorList>
    </citation>
    <scope>NUCLEOTIDE SEQUENCE</scope>
    <source>
        <strain evidence="3">JCM 32048</strain>
    </source>
</reference>
<accession>A0AA37M8P1</accession>
<comment type="caution">
    <text evidence="3">The sequence shown here is derived from an EMBL/GenBank/DDBJ whole genome shotgun (WGS) entry which is preliminary data.</text>
</comment>
<organism evidence="3 4">
    <name type="scientific">Methylobacterium frigidaeris</name>
    <dbReference type="NCBI Taxonomy" id="2038277"/>
    <lineage>
        <taxon>Bacteria</taxon>
        <taxon>Pseudomonadati</taxon>
        <taxon>Pseudomonadota</taxon>
        <taxon>Alphaproteobacteria</taxon>
        <taxon>Hyphomicrobiales</taxon>
        <taxon>Methylobacteriaceae</taxon>
        <taxon>Methylobacterium</taxon>
    </lineage>
</organism>
<keyword evidence="4" id="KW-1185">Reference proteome</keyword>
<evidence type="ECO:0000313" key="3">
    <source>
        <dbReference type="EMBL" id="GJD66369.1"/>
    </source>
</evidence>
<feature type="compositionally biased region" description="Basic and acidic residues" evidence="1">
    <location>
        <begin position="7"/>
        <end position="23"/>
    </location>
</feature>
<feature type="domain" description="DUF6894" evidence="2">
    <location>
        <begin position="3"/>
        <end position="71"/>
    </location>
</feature>
<dbReference type="EMBL" id="BPQJ01000063">
    <property type="protein sequence ID" value="GJD66369.1"/>
    <property type="molecule type" value="Genomic_DNA"/>
</dbReference>
<evidence type="ECO:0000256" key="1">
    <source>
        <dbReference type="SAM" id="MobiDB-lite"/>
    </source>
</evidence>
<dbReference type="Proteomes" id="UP001055286">
    <property type="component" value="Unassembled WGS sequence"/>
</dbReference>
<evidence type="ECO:0000259" key="2">
    <source>
        <dbReference type="Pfam" id="PF21834"/>
    </source>
</evidence>